<accession>A0AA38PCY4</accession>
<protein>
    <submittedName>
        <fullName evidence="2">Uncharacterized protein</fullName>
    </submittedName>
</protein>
<dbReference type="EMBL" id="MU806081">
    <property type="protein sequence ID" value="KAJ3840373.1"/>
    <property type="molecule type" value="Genomic_DNA"/>
</dbReference>
<comment type="caution">
    <text evidence="2">The sequence shown here is derived from an EMBL/GenBank/DDBJ whole genome shotgun (WGS) entry which is preliminary data.</text>
</comment>
<reference evidence="2" key="1">
    <citation type="submission" date="2022-08" db="EMBL/GenBank/DDBJ databases">
        <authorList>
            <consortium name="DOE Joint Genome Institute"/>
            <person name="Min B."/>
            <person name="Riley R."/>
            <person name="Sierra-Patev S."/>
            <person name="Naranjo-Ortiz M."/>
            <person name="Looney B."/>
            <person name="Konkel Z."/>
            <person name="Slot J.C."/>
            <person name="Sakamoto Y."/>
            <person name="Steenwyk J.L."/>
            <person name="Rokas A."/>
            <person name="Carro J."/>
            <person name="Camarero S."/>
            <person name="Ferreira P."/>
            <person name="Molpeceres G."/>
            <person name="Ruiz-Duenas F.J."/>
            <person name="Serrano A."/>
            <person name="Henrissat B."/>
            <person name="Drula E."/>
            <person name="Hughes K.W."/>
            <person name="Mata J.L."/>
            <person name="Ishikawa N.K."/>
            <person name="Vargas-Isla R."/>
            <person name="Ushijima S."/>
            <person name="Smith C.A."/>
            <person name="Ahrendt S."/>
            <person name="Andreopoulos W."/>
            <person name="He G."/>
            <person name="Labutti K."/>
            <person name="Lipzen A."/>
            <person name="Ng V."/>
            <person name="Sandor L."/>
            <person name="Barry K."/>
            <person name="Martinez A.T."/>
            <person name="Xiao Y."/>
            <person name="Gibbons J.G."/>
            <person name="Terashima K."/>
            <person name="Hibbett D.S."/>
            <person name="Grigoriev I.V."/>
        </authorList>
    </citation>
    <scope>NUCLEOTIDE SEQUENCE</scope>
    <source>
        <strain evidence="2">TFB9207</strain>
    </source>
</reference>
<dbReference type="AlphaFoldDB" id="A0AA38PCY4"/>
<gene>
    <name evidence="2" type="ORF">F5878DRAFT_708828</name>
</gene>
<evidence type="ECO:0000313" key="2">
    <source>
        <dbReference type="EMBL" id="KAJ3840373.1"/>
    </source>
</evidence>
<organism evidence="2 3">
    <name type="scientific">Lentinula raphanica</name>
    <dbReference type="NCBI Taxonomy" id="153919"/>
    <lineage>
        <taxon>Eukaryota</taxon>
        <taxon>Fungi</taxon>
        <taxon>Dikarya</taxon>
        <taxon>Basidiomycota</taxon>
        <taxon>Agaricomycotina</taxon>
        <taxon>Agaricomycetes</taxon>
        <taxon>Agaricomycetidae</taxon>
        <taxon>Agaricales</taxon>
        <taxon>Marasmiineae</taxon>
        <taxon>Omphalotaceae</taxon>
        <taxon>Lentinula</taxon>
    </lineage>
</organism>
<sequence>MLLLSRTNKFLGRTAFLALLFSAITVAIPITGPDALNPNGLTSSSSSAASQELVDPDIISRSALHAHTGLSDVRNPVLLPRDPQPGIMMSKQHVPPSVTPPLKPQPDIMMSKQHVPPSVTPPLKPALHASVLCRHDTEYLWRAGRVLEKMLNSATVLRHLRDSFVMQDLEEVKVNSLMTDYDVGIMQWHSLNVDVKLYSDEYCCIKVFSGPHDAWRTHTLELWATLRLRRENPPPKYEPWEGTLGTHVRLPDRMNIITWVEFKKGIEILQKKEENFKDLTSGEEGPDSKQQSQPRRKSV</sequence>
<proteinExistence type="predicted"/>
<name>A0AA38PCY4_9AGAR</name>
<feature type="region of interest" description="Disordered" evidence="1">
    <location>
        <begin position="275"/>
        <end position="299"/>
    </location>
</feature>
<keyword evidence="3" id="KW-1185">Reference proteome</keyword>
<dbReference type="Proteomes" id="UP001163846">
    <property type="component" value="Unassembled WGS sequence"/>
</dbReference>
<evidence type="ECO:0000313" key="3">
    <source>
        <dbReference type="Proteomes" id="UP001163846"/>
    </source>
</evidence>
<evidence type="ECO:0000256" key="1">
    <source>
        <dbReference type="SAM" id="MobiDB-lite"/>
    </source>
</evidence>